<dbReference type="EMBL" id="CP011391">
    <property type="protein sequence ID" value="AMK54164.1"/>
    <property type="molecule type" value="Genomic_DNA"/>
</dbReference>
<protein>
    <recommendedName>
        <fullName evidence="4">DUF177 domain-containing protein</fullName>
    </recommendedName>
</protein>
<gene>
    <name evidence="2" type="ORF">AALO17_10300</name>
</gene>
<keyword evidence="3" id="KW-1185">Reference proteome</keyword>
<dbReference type="AlphaFoldDB" id="A0A140DU37"/>
<dbReference type="OrthoDB" id="9790372at2"/>
<proteinExistence type="predicted"/>
<dbReference type="GeneID" id="78477806"/>
<evidence type="ECO:0000313" key="3">
    <source>
        <dbReference type="Proteomes" id="UP000069771"/>
    </source>
</evidence>
<name>A0A140DU37_9FIRM</name>
<sequence length="168" mass="19236">MKFTKQDFLQSPQMMINVDEHIKVEENDFLRHSPVRSIPSAHITGTLSYDGKALVTSDLELEGTLIVPDSITDEDLEVEFSTRSQHTYSFEPVNAGEEEITAARKDTVDLNPEIFQAILFEAPMSLTRLPRDQYPEGKGWKLISDQDPKEPAIDPRWEKLNDFKLEDE</sequence>
<dbReference type="KEGG" id="fro:AALO17_10300"/>
<dbReference type="RefSeq" id="WP_067556168.1">
    <property type="nucleotide sequence ID" value="NZ_CAJTBG010000013.1"/>
</dbReference>
<feature type="region of interest" description="Disordered" evidence="1">
    <location>
        <begin position="138"/>
        <end position="168"/>
    </location>
</feature>
<dbReference type="STRING" id="1702221.AALO17_10300"/>
<evidence type="ECO:0000313" key="2">
    <source>
        <dbReference type="EMBL" id="AMK54164.1"/>
    </source>
</evidence>
<evidence type="ECO:0000256" key="1">
    <source>
        <dbReference type="SAM" id="MobiDB-lite"/>
    </source>
</evidence>
<dbReference type="Proteomes" id="UP000069771">
    <property type="component" value="Chromosome"/>
</dbReference>
<organism evidence="2 3">
    <name type="scientific">Faecalibaculum rodentium</name>
    <dbReference type="NCBI Taxonomy" id="1702221"/>
    <lineage>
        <taxon>Bacteria</taxon>
        <taxon>Bacillati</taxon>
        <taxon>Bacillota</taxon>
        <taxon>Erysipelotrichia</taxon>
        <taxon>Erysipelotrichales</taxon>
        <taxon>Erysipelotrichaceae</taxon>
        <taxon>Faecalibaculum</taxon>
    </lineage>
</organism>
<accession>A0A140DU37</accession>
<reference evidence="2 3" key="1">
    <citation type="journal article" date="2016" name="Gut Pathog.">
        <title>Whole genome sequencing of "Faecalibaculum rodentium" ALO17, isolated from C57BL/6J laboratory mouse feces.</title>
        <authorList>
            <person name="Lim S."/>
            <person name="Chang D.H."/>
            <person name="Ahn S."/>
            <person name="Kim B.C."/>
        </authorList>
    </citation>
    <scope>NUCLEOTIDE SEQUENCE [LARGE SCALE GENOMIC DNA]</scope>
    <source>
        <strain evidence="2 3">Alo17</strain>
    </source>
</reference>
<evidence type="ECO:0008006" key="4">
    <source>
        <dbReference type="Google" id="ProtNLM"/>
    </source>
</evidence>